<reference evidence="1 2" key="1">
    <citation type="submission" date="2019-05" db="EMBL/GenBank/DDBJ databases">
        <title>Another draft genome of Portunus trituberculatus and its Hox gene families provides insights of decapod evolution.</title>
        <authorList>
            <person name="Jeong J.-H."/>
            <person name="Song I."/>
            <person name="Kim S."/>
            <person name="Choi T."/>
            <person name="Kim D."/>
            <person name="Ryu S."/>
            <person name="Kim W."/>
        </authorList>
    </citation>
    <scope>NUCLEOTIDE SEQUENCE [LARGE SCALE GENOMIC DNA]</scope>
    <source>
        <tissue evidence="1">Muscle</tissue>
    </source>
</reference>
<comment type="caution">
    <text evidence="1">The sequence shown here is derived from an EMBL/GenBank/DDBJ whole genome shotgun (WGS) entry which is preliminary data.</text>
</comment>
<organism evidence="1 2">
    <name type="scientific">Portunus trituberculatus</name>
    <name type="common">Swimming crab</name>
    <name type="synonym">Neptunus trituberculatus</name>
    <dbReference type="NCBI Taxonomy" id="210409"/>
    <lineage>
        <taxon>Eukaryota</taxon>
        <taxon>Metazoa</taxon>
        <taxon>Ecdysozoa</taxon>
        <taxon>Arthropoda</taxon>
        <taxon>Crustacea</taxon>
        <taxon>Multicrustacea</taxon>
        <taxon>Malacostraca</taxon>
        <taxon>Eumalacostraca</taxon>
        <taxon>Eucarida</taxon>
        <taxon>Decapoda</taxon>
        <taxon>Pleocyemata</taxon>
        <taxon>Brachyura</taxon>
        <taxon>Eubrachyura</taxon>
        <taxon>Portunoidea</taxon>
        <taxon>Portunidae</taxon>
        <taxon>Portuninae</taxon>
        <taxon>Portunus</taxon>
    </lineage>
</organism>
<dbReference type="EMBL" id="VSRR010136556">
    <property type="protein sequence ID" value="MPD03535.1"/>
    <property type="molecule type" value="Genomic_DNA"/>
</dbReference>
<keyword evidence="2" id="KW-1185">Reference proteome</keyword>
<proteinExistence type="predicted"/>
<gene>
    <name evidence="1" type="ORF">E2C01_099176</name>
</gene>
<protein>
    <submittedName>
        <fullName evidence="1">Uncharacterized protein</fullName>
    </submittedName>
</protein>
<name>A0A5B7KG56_PORTR</name>
<evidence type="ECO:0000313" key="2">
    <source>
        <dbReference type="Proteomes" id="UP000324222"/>
    </source>
</evidence>
<evidence type="ECO:0000313" key="1">
    <source>
        <dbReference type="EMBL" id="MPD03535.1"/>
    </source>
</evidence>
<dbReference type="AlphaFoldDB" id="A0A5B7KG56"/>
<accession>A0A5B7KG56</accession>
<sequence>MFEPEENRGQKCNPNDEYKLKRCIHSGPRERLRLVQCVSVSLRIGESGGPSRTRHTARPWSTKAERRYKCVEV</sequence>
<dbReference type="Proteomes" id="UP000324222">
    <property type="component" value="Unassembled WGS sequence"/>
</dbReference>